<sequence length="489" mass="55909">MFLDDELLTSTHCNWLFGEDNSGDILKWSEHYLKDIVTNERCFHLITADGSIYCQDNPSNQELVTYSLLQAEIKTSLSLLEAGGSFVLKMYTMFREETATTVAQLMSHFEDVHLFKPSSSKPGNSEVYLVCRGYIPKGLNDECTPIMFLRSGRFIRHSTIYLYGSCCRENPWRFDKANDVVERLRNITYEGAIRAIEQMLLDGCLSDQLGKEESRIQAEICLECDGCKWLDLMEQGKMNELATTFGLPSSSDGEFADIRHSLFVDVSMIPLAEATKTHLFDLCESSFTIGNKARNMRDFIVSDGCSMEVHCDRMTQQDWLDVLMQICHSRIDRDAVAKTALSIKSNRPMLILSRFAASIIVYLSMLFSQVSLLAPVAFNEHVGEIICCRQPNTNFHNYEFFSKYLSEISENLRKTDQLLMSFVPLCQLACEKLYSNIRLFNTACVMQIFSRIYANYANTKCHEDDNRHKRDDPFVQLKLTEKLAADAFS</sequence>
<dbReference type="GO" id="GO:0004483">
    <property type="term" value="F:methyltransferase cap1 activity"/>
    <property type="evidence" value="ECO:0007669"/>
    <property type="project" value="TreeGrafter"/>
</dbReference>
<dbReference type="GO" id="GO:0005737">
    <property type="term" value="C:cytoplasm"/>
    <property type="evidence" value="ECO:0007669"/>
    <property type="project" value="TreeGrafter"/>
</dbReference>
<dbReference type="Proteomes" id="UP000050794">
    <property type="component" value="Unassembled WGS sequence"/>
</dbReference>
<dbReference type="InterPro" id="IPR029063">
    <property type="entry name" value="SAM-dependent_MTases_sf"/>
</dbReference>
<evidence type="ECO:0000313" key="10">
    <source>
        <dbReference type="Proteomes" id="UP000050794"/>
    </source>
</evidence>
<reference evidence="9 10" key="2">
    <citation type="submission" date="2018-11" db="EMBL/GenBank/DDBJ databases">
        <authorList>
            <consortium name="Pathogen Informatics"/>
        </authorList>
    </citation>
    <scope>NUCLEOTIDE SEQUENCE [LARGE SCALE GENOMIC DNA]</scope>
</reference>
<dbReference type="GO" id="GO:0005634">
    <property type="term" value="C:nucleus"/>
    <property type="evidence" value="ECO:0007669"/>
    <property type="project" value="UniProtKB-ARBA"/>
</dbReference>
<dbReference type="PANTHER" id="PTHR16121">
    <property type="entry name" value="CAP-SPECIFIC MRNA (NUCLEOSIDE-2'-O-)-METHYLTRANSFERASE 1-RELATED"/>
    <property type="match status" value="1"/>
</dbReference>
<evidence type="ECO:0000256" key="4">
    <source>
        <dbReference type="ARBA" id="ARBA00022679"/>
    </source>
</evidence>
<evidence type="ECO:0000256" key="1">
    <source>
        <dbReference type="ARBA" id="ARBA00012770"/>
    </source>
</evidence>
<dbReference type="InterPro" id="IPR025807">
    <property type="entry name" value="Adrift-typ_MeTrfase"/>
</dbReference>
<feature type="active site" description="Proton acceptor" evidence="7">
    <location>
        <position position="89"/>
    </location>
</feature>
<dbReference type="GO" id="GO:0120550">
    <property type="term" value="F:methyltransferase cap2 activity"/>
    <property type="evidence" value="ECO:0007669"/>
    <property type="project" value="UniProtKB-EC"/>
</dbReference>
<keyword evidence="4 7" id="KW-0808">Transferase</keyword>
<accession>A0A183V8V7</accession>
<evidence type="ECO:0000256" key="3">
    <source>
        <dbReference type="ARBA" id="ARBA00022603"/>
    </source>
</evidence>
<reference evidence="11" key="1">
    <citation type="submission" date="2016-06" db="UniProtKB">
        <authorList>
            <consortium name="WormBaseParasite"/>
        </authorList>
    </citation>
    <scope>IDENTIFICATION</scope>
</reference>
<dbReference type="WBParaSite" id="TCNE_0001717801-mRNA-1">
    <property type="protein sequence ID" value="TCNE_0001717801-mRNA-1"/>
    <property type="gene ID" value="TCNE_0001717801"/>
</dbReference>
<evidence type="ECO:0000256" key="6">
    <source>
        <dbReference type="ARBA" id="ARBA00049477"/>
    </source>
</evidence>
<keyword evidence="3 7" id="KW-0489">Methyltransferase</keyword>
<dbReference type="EC" id="2.1.1.296" evidence="1"/>
<comment type="catalytic activity">
    <reaction evidence="6">
        <text>a 5'-end (N(7)-methyl 5'-triphosphoguanosine)-(2'-O-methyl-ribonucleoside)-(ribonucleotide) in mRNA + S-adenosyl-L-methionine = a 5'-end (N(7)-methyl 5'-triphosphoguanosine)-(2'-O-methyl-ribonucleoside)-(2'-O-methyl-ribonucleotide) in mRNA + S-adenosyl-L-homocysteine + H(+)</text>
        <dbReference type="Rhea" id="RHEA:67024"/>
        <dbReference type="Rhea" id="RHEA-COMP:17169"/>
        <dbReference type="Rhea" id="RHEA-COMP:17170"/>
        <dbReference type="ChEBI" id="CHEBI:15378"/>
        <dbReference type="ChEBI" id="CHEBI:57856"/>
        <dbReference type="ChEBI" id="CHEBI:59789"/>
        <dbReference type="ChEBI" id="CHEBI:167612"/>
        <dbReference type="ChEBI" id="CHEBI:167614"/>
        <dbReference type="EC" id="2.1.1.296"/>
    </reaction>
</comment>
<protein>
    <recommendedName>
        <fullName evidence="2">Cap-specific mRNA (nucleoside-2'-O-)-methyltransferase 2</fullName>
        <ecNumber evidence="1">2.1.1.296</ecNumber>
    </recommendedName>
</protein>
<feature type="domain" description="Adrift-type SAM-dependent 2'-O-MTase" evidence="8">
    <location>
        <begin position="1"/>
        <end position="136"/>
    </location>
</feature>
<dbReference type="InterPro" id="IPR002877">
    <property type="entry name" value="RNA_MeTrfase_FtsJ_dom"/>
</dbReference>
<dbReference type="Gene3D" id="3.40.50.12760">
    <property type="match status" value="1"/>
</dbReference>
<name>A0A183V8V7_TOXCA</name>
<keyword evidence="5 7" id="KW-0949">S-adenosyl-L-methionine</keyword>
<dbReference type="GO" id="GO:0032259">
    <property type="term" value="P:methylation"/>
    <property type="evidence" value="ECO:0007669"/>
    <property type="project" value="UniProtKB-KW"/>
</dbReference>
<dbReference type="Pfam" id="PF01728">
    <property type="entry name" value="FtsJ"/>
    <property type="match status" value="1"/>
</dbReference>
<dbReference type="GO" id="GO:0006370">
    <property type="term" value="P:7-methylguanosine mRNA capping"/>
    <property type="evidence" value="ECO:0007669"/>
    <property type="project" value="TreeGrafter"/>
</dbReference>
<evidence type="ECO:0000256" key="2">
    <source>
        <dbReference type="ARBA" id="ARBA00021134"/>
    </source>
</evidence>
<keyword evidence="10" id="KW-1185">Reference proteome</keyword>
<gene>
    <name evidence="9" type="ORF">TCNE_LOCUS17177</name>
</gene>
<evidence type="ECO:0000313" key="9">
    <source>
        <dbReference type="EMBL" id="VDM48498.1"/>
    </source>
</evidence>
<evidence type="ECO:0000313" key="11">
    <source>
        <dbReference type="WBParaSite" id="TCNE_0001717801-mRNA-1"/>
    </source>
</evidence>
<evidence type="ECO:0000256" key="7">
    <source>
        <dbReference type="PROSITE-ProRule" id="PRU00946"/>
    </source>
</evidence>
<dbReference type="PANTHER" id="PTHR16121:SF2">
    <property type="entry name" value="CAP-SPECIFIC MRNA (NUCLEOSIDE-2'-O-)-METHYLTRANSFERASE 2"/>
    <property type="match status" value="1"/>
</dbReference>
<feature type="binding site" evidence="7">
    <location>
        <position position="49"/>
    </location>
    <ligand>
        <name>S-adenosyl-L-methionine</name>
        <dbReference type="ChEBI" id="CHEBI:59789"/>
    </ligand>
</feature>
<dbReference type="PROSITE" id="PS51614">
    <property type="entry name" value="SAM_MT_ADRIFT"/>
    <property type="match status" value="1"/>
</dbReference>
<proteinExistence type="predicted"/>
<dbReference type="AlphaFoldDB" id="A0A183V8V7"/>
<evidence type="ECO:0000256" key="5">
    <source>
        <dbReference type="ARBA" id="ARBA00022691"/>
    </source>
</evidence>
<organism evidence="10 11">
    <name type="scientific">Toxocara canis</name>
    <name type="common">Canine roundworm</name>
    <dbReference type="NCBI Taxonomy" id="6265"/>
    <lineage>
        <taxon>Eukaryota</taxon>
        <taxon>Metazoa</taxon>
        <taxon>Ecdysozoa</taxon>
        <taxon>Nematoda</taxon>
        <taxon>Chromadorea</taxon>
        <taxon>Rhabditida</taxon>
        <taxon>Spirurina</taxon>
        <taxon>Ascaridomorpha</taxon>
        <taxon>Ascaridoidea</taxon>
        <taxon>Toxocaridae</taxon>
        <taxon>Toxocara</taxon>
    </lineage>
</organism>
<evidence type="ECO:0000259" key="8">
    <source>
        <dbReference type="PROSITE" id="PS51614"/>
    </source>
</evidence>
<comment type="caution">
    <text evidence="7">Lacks conserved residue(s) required for the propagation of feature annotation.</text>
</comment>
<dbReference type="InterPro" id="IPR050851">
    <property type="entry name" value="mRNA_Cap_2O-Ribose_MeTrfase"/>
</dbReference>
<dbReference type="SUPFAM" id="SSF53335">
    <property type="entry name" value="S-adenosyl-L-methionine-dependent methyltransferases"/>
    <property type="match status" value="1"/>
</dbReference>
<dbReference type="EMBL" id="UYWY01024214">
    <property type="protein sequence ID" value="VDM48498.1"/>
    <property type="molecule type" value="Genomic_DNA"/>
</dbReference>